<accession>A0ACB8UAC4</accession>
<sequence length="465" mass="51125">MRHAPPPRQTVNIQTTDPHANRKGLILAVNAGSSSLKISLYRNIENGTSHSQITSEPVELLLVSNITNISAPPASFSFTLGAHHTGHQVKKEPVDSIRDHTSAFAHFLDYLKDEAKIDRSEIVHVCHRVVHGGDYFEPVVITSESYDHIERLSDLAPLHNGAALSVIKTCIEILPSATSIAYFDTSFHRSMPPYIASYAIDQTIAKKRGLKKYGFHGLSYAYILRAVAAYLKRDPNTLNLIVMHLGSGASVCAIKDGKSLDTSMGLTPLTGLPGATRAGGVDPSLIFHYTNKAGRMSHDRSQAVNVHVTQAEEILNKKSGWKAITGTTDFGEVVKNMKTNAEKVAQGQATEDEAKWAMAFNLFTDRVIDFVGAYYLKLEGKVDAVVFSGGIGERSVELREFVMGKLACVGISFDKDSNQVVDEKGGEVVEIGKPEDERKVLVCRTDEQLEMARECFFERAFWEES</sequence>
<organism evidence="1 2">
    <name type="scientific">Irpex rosettiformis</name>
    <dbReference type="NCBI Taxonomy" id="378272"/>
    <lineage>
        <taxon>Eukaryota</taxon>
        <taxon>Fungi</taxon>
        <taxon>Dikarya</taxon>
        <taxon>Basidiomycota</taxon>
        <taxon>Agaricomycotina</taxon>
        <taxon>Agaricomycetes</taxon>
        <taxon>Polyporales</taxon>
        <taxon>Irpicaceae</taxon>
        <taxon>Irpex</taxon>
    </lineage>
</organism>
<evidence type="ECO:0000313" key="1">
    <source>
        <dbReference type="EMBL" id="KAI0091342.1"/>
    </source>
</evidence>
<gene>
    <name evidence="1" type="ORF">BDY19DRAFT_935241</name>
</gene>
<dbReference type="EMBL" id="MU274906">
    <property type="protein sequence ID" value="KAI0091342.1"/>
    <property type="molecule type" value="Genomic_DNA"/>
</dbReference>
<name>A0ACB8UAC4_9APHY</name>
<proteinExistence type="predicted"/>
<keyword evidence="2" id="KW-1185">Reference proteome</keyword>
<comment type="caution">
    <text evidence="1">The sequence shown here is derived from an EMBL/GenBank/DDBJ whole genome shotgun (WGS) entry which is preliminary data.</text>
</comment>
<evidence type="ECO:0000313" key="2">
    <source>
        <dbReference type="Proteomes" id="UP001055072"/>
    </source>
</evidence>
<protein>
    <submittedName>
        <fullName evidence="1">Acetate and butyrate kinase</fullName>
    </submittedName>
</protein>
<dbReference type="Proteomes" id="UP001055072">
    <property type="component" value="Unassembled WGS sequence"/>
</dbReference>
<reference evidence="1" key="1">
    <citation type="journal article" date="2021" name="Environ. Microbiol.">
        <title>Gene family expansions and transcriptome signatures uncover fungal adaptations to wood decay.</title>
        <authorList>
            <person name="Hage H."/>
            <person name="Miyauchi S."/>
            <person name="Viragh M."/>
            <person name="Drula E."/>
            <person name="Min B."/>
            <person name="Chaduli D."/>
            <person name="Navarro D."/>
            <person name="Favel A."/>
            <person name="Norest M."/>
            <person name="Lesage-Meessen L."/>
            <person name="Balint B."/>
            <person name="Merenyi Z."/>
            <person name="de Eugenio L."/>
            <person name="Morin E."/>
            <person name="Martinez A.T."/>
            <person name="Baldrian P."/>
            <person name="Stursova M."/>
            <person name="Martinez M.J."/>
            <person name="Novotny C."/>
            <person name="Magnuson J.K."/>
            <person name="Spatafora J.W."/>
            <person name="Maurice S."/>
            <person name="Pangilinan J."/>
            <person name="Andreopoulos W."/>
            <person name="LaButti K."/>
            <person name="Hundley H."/>
            <person name="Na H."/>
            <person name="Kuo A."/>
            <person name="Barry K."/>
            <person name="Lipzen A."/>
            <person name="Henrissat B."/>
            <person name="Riley R."/>
            <person name="Ahrendt S."/>
            <person name="Nagy L.G."/>
            <person name="Grigoriev I.V."/>
            <person name="Martin F."/>
            <person name="Rosso M.N."/>
        </authorList>
    </citation>
    <scope>NUCLEOTIDE SEQUENCE</scope>
    <source>
        <strain evidence="1">CBS 384.51</strain>
    </source>
</reference>
<keyword evidence="1" id="KW-0808">Transferase</keyword>
<keyword evidence="1" id="KW-0418">Kinase</keyword>